<evidence type="ECO:0000313" key="2">
    <source>
        <dbReference type="Proteomes" id="UP001595190"/>
    </source>
</evidence>
<name>A0ABV6ZQJ7_9HYPH</name>
<dbReference type="Proteomes" id="UP001595190">
    <property type="component" value="Unassembled WGS sequence"/>
</dbReference>
<dbReference type="RefSeq" id="WP_394315150.1">
    <property type="nucleotide sequence ID" value="NZ_JBHGPK010000033.1"/>
</dbReference>
<dbReference type="EMBL" id="JBHGPK010000033">
    <property type="protein sequence ID" value="MFC2254468.1"/>
    <property type="molecule type" value="Genomic_DNA"/>
</dbReference>
<organism evidence="1 2">
    <name type="scientific">Labrys neptuniae</name>
    <dbReference type="NCBI Taxonomy" id="376174"/>
    <lineage>
        <taxon>Bacteria</taxon>
        <taxon>Pseudomonadati</taxon>
        <taxon>Pseudomonadota</taxon>
        <taxon>Alphaproteobacteria</taxon>
        <taxon>Hyphomicrobiales</taxon>
        <taxon>Xanthobacteraceae</taxon>
        <taxon>Labrys</taxon>
    </lineage>
</organism>
<gene>
    <name evidence="1" type="ORF">ACETRX_32940</name>
</gene>
<reference evidence="1 2" key="1">
    <citation type="submission" date="2024-09" db="EMBL/GenBank/DDBJ databases">
        <title>Description of Labrys sedimenti sp. nov., isolated from a diclofenac-degrading enrichment culture, and genome-based reclassification of Labrys portucalensis as a later heterotypic synonym of Labrys neptuniae.</title>
        <authorList>
            <person name="Tancsics A."/>
            <person name="Csepanyi A."/>
        </authorList>
    </citation>
    <scope>NUCLEOTIDE SEQUENCE [LARGE SCALE GENOMIC DNA]</scope>
    <source>
        <strain evidence="1 2">LMG 23412</strain>
    </source>
</reference>
<comment type="caution">
    <text evidence="1">The sequence shown here is derived from an EMBL/GenBank/DDBJ whole genome shotgun (WGS) entry which is preliminary data.</text>
</comment>
<evidence type="ECO:0000313" key="1">
    <source>
        <dbReference type="EMBL" id="MFC2254468.1"/>
    </source>
</evidence>
<accession>A0ABV6ZQJ7</accession>
<proteinExistence type="predicted"/>
<protein>
    <submittedName>
        <fullName evidence="1">Uncharacterized protein</fullName>
    </submittedName>
</protein>
<sequence>MTNVELIKVEEQGSGRLLFSVRVPTAAGKMEFPIAIDDQGSQALNEIAALRAAVIFAGELEVSLRRILNATPQPRSIG</sequence>